<dbReference type="Pfam" id="PF00768">
    <property type="entry name" value="Peptidase_S11"/>
    <property type="match status" value="1"/>
</dbReference>
<dbReference type="InterPro" id="IPR018044">
    <property type="entry name" value="Peptidase_S11"/>
</dbReference>
<proteinExistence type="inferred from homology"/>
<dbReference type="SUPFAM" id="SSF56601">
    <property type="entry name" value="beta-lactamase/transpeptidase-like"/>
    <property type="match status" value="1"/>
</dbReference>
<keyword evidence="2" id="KW-0732">Signal</keyword>
<reference evidence="13" key="1">
    <citation type="submission" date="2016-02" db="EMBL/GenBank/DDBJ databases">
        <authorList>
            <person name="Holder M.E."/>
            <person name="Ajami N.J."/>
            <person name="Petrosino J.F."/>
        </authorList>
    </citation>
    <scope>NUCLEOTIDE SEQUENCE [LARGE SCALE GENOMIC DNA]</scope>
    <source>
        <strain evidence="13">DSM 12838</strain>
    </source>
</reference>
<feature type="region of interest" description="Disordered" evidence="10">
    <location>
        <begin position="505"/>
        <end position="530"/>
    </location>
</feature>
<evidence type="ECO:0000313" key="12">
    <source>
        <dbReference type="EMBL" id="AMD93501.1"/>
    </source>
</evidence>
<dbReference type="GO" id="GO:0071555">
    <property type="term" value="P:cell wall organization"/>
    <property type="evidence" value="ECO:0007669"/>
    <property type="project" value="UniProtKB-KW"/>
</dbReference>
<feature type="binding site" evidence="8">
    <location>
        <position position="452"/>
    </location>
    <ligand>
        <name>substrate</name>
    </ligand>
</feature>
<evidence type="ECO:0000256" key="8">
    <source>
        <dbReference type="PIRSR" id="PIRSR618044-2"/>
    </source>
</evidence>
<protein>
    <recommendedName>
        <fullName evidence="11">Peptidase S11 D-alanyl-D-alanine carboxypeptidase A N-terminal domain-containing protein</fullName>
    </recommendedName>
</protein>
<keyword evidence="5" id="KW-0573">Peptidoglycan synthesis</keyword>
<feature type="compositionally biased region" description="Low complexity" evidence="10">
    <location>
        <begin position="75"/>
        <end position="85"/>
    </location>
</feature>
<feature type="compositionally biased region" description="Basic and acidic residues" evidence="10">
    <location>
        <begin position="167"/>
        <end position="183"/>
    </location>
</feature>
<evidence type="ECO:0000313" key="13">
    <source>
        <dbReference type="Proteomes" id="UP000063964"/>
    </source>
</evidence>
<dbReference type="PRINTS" id="PR00725">
    <property type="entry name" value="DADACBPTASE1"/>
</dbReference>
<dbReference type="Proteomes" id="UP000063964">
    <property type="component" value="Chromosome"/>
</dbReference>
<name>A0A120KNA1_9BACT</name>
<organism evidence="12 13">
    <name type="scientific">Desulfomicrobium orale DSM 12838</name>
    <dbReference type="NCBI Taxonomy" id="888061"/>
    <lineage>
        <taxon>Bacteria</taxon>
        <taxon>Pseudomonadati</taxon>
        <taxon>Thermodesulfobacteriota</taxon>
        <taxon>Desulfovibrionia</taxon>
        <taxon>Desulfovibrionales</taxon>
        <taxon>Desulfomicrobiaceae</taxon>
        <taxon>Desulfomicrobium</taxon>
    </lineage>
</organism>
<evidence type="ECO:0000256" key="9">
    <source>
        <dbReference type="RuleBase" id="RU004016"/>
    </source>
</evidence>
<dbReference type="InterPro" id="IPR012338">
    <property type="entry name" value="Beta-lactam/transpept-like"/>
</dbReference>
<evidence type="ECO:0000256" key="1">
    <source>
        <dbReference type="ARBA" id="ARBA00007164"/>
    </source>
</evidence>
<dbReference type="GO" id="GO:0009002">
    <property type="term" value="F:serine-type D-Ala-D-Ala carboxypeptidase activity"/>
    <property type="evidence" value="ECO:0007669"/>
    <property type="project" value="InterPro"/>
</dbReference>
<dbReference type="OrthoDB" id="9795979at2"/>
<dbReference type="STRING" id="888061.AXF15_10590"/>
<feature type="compositionally biased region" description="Polar residues" evidence="10">
    <location>
        <begin position="191"/>
        <end position="207"/>
    </location>
</feature>
<feature type="active site" description="Proton acceptor" evidence="7">
    <location>
        <position position="292"/>
    </location>
</feature>
<gene>
    <name evidence="12" type="ORF">AXF15_10590</name>
</gene>
<evidence type="ECO:0000259" key="11">
    <source>
        <dbReference type="Pfam" id="PF00768"/>
    </source>
</evidence>
<feature type="active site" evidence="7">
    <location>
        <position position="349"/>
    </location>
</feature>
<dbReference type="PANTHER" id="PTHR21581">
    <property type="entry name" value="D-ALANYL-D-ALANINE CARBOXYPEPTIDASE"/>
    <property type="match status" value="1"/>
</dbReference>
<sequence length="530" mass="57190">MKETKLFKMFMWLLVLGVSWTLAIPEGTVMASEQKHSFRSSVAPKPGKPPEEKKKTSAAKSSSKSGKKKADKAPQKAPKAAQTPKTSQKNAKTVQKAPKASQKDAKITQKHPNTSKKGPKAAQKGSEVPRQESKATKTPQKDTQSVQKNSKVSKKDTQPAQRKLKAAKQEPKAAKTPGKDSKTVQKANPAGSGNSQETRTPKGSKTAATGKKLSQADAKGITGKVDRKALKKPITTQRLKKKKASAAKIHSKKTNKDLHLNVKAAFLVNMSNGKIYYEQNPDTPIAPASITKVLTLYLVREAMAQGKITPVTAIPISDRAIRTGGSRMSLKRGEKVPLRELIKGISVVSANNACVAVAEYMGKGDSSRFVSRMNAKAKKIGMSSSRFKNPNGLPAHGQLSTARDIAKLSMSYLRRFPESLSIHSMTTHTYHGATHRNANSLLRTYKGADGLKTGFVCASGYNITATAKRGDTRLLAVVLGAQNSVSRQVETARLLDYGFKRATMEKGLGNGNGGKKLKPKSKSQKNKKNS</sequence>
<evidence type="ECO:0000256" key="3">
    <source>
        <dbReference type="ARBA" id="ARBA00022801"/>
    </source>
</evidence>
<dbReference type="Gene3D" id="3.40.710.10">
    <property type="entry name" value="DD-peptidase/beta-lactamase superfamily"/>
    <property type="match status" value="1"/>
</dbReference>
<keyword evidence="3" id="KW-0378">Hydrolase</keyword>
<dbReference type="GO" id="GO:0008360">
    <property type="term" value="P:regulation of cell shape"/>
    <property type="evidence" value="ECO:0007669"/>
    <property type="project" value="UniProtKB-KW"/>
</dbReference>
<keyword evidence="6" id="KW-0961">Cell wall biogenesis/degradation</keyword>
<evidence type="ECO:0000256" key="5">
    <source>
        <dbReference type="ARBA" id="ARBA00022984"/>
    </source>
</evidence>
<feature type="active site" description="Acyl-ester intermediate" evidence="7">
    <location>
        <position position="289"/>
    </location>
</feature>
<evidence type="ECO:0000256" key="6">
    <source>
        <dbReference type="ARBA" id="ARBA00023316"/>
    </source>
</evidence>
<feature type="compositionally biased region" description="Basic residues" evidence="10">
    <location>
        <begin position="515"/>
        <end position="530"/>
    </location>
</feature>
<evidence type="ECO:0000256" key="7">
    <source>
        <dbReference type="PIRSR" id="PIRSR618044-1"/>
    </source>
</evidence>
<evidence type="ECO:0000256" key="2">
    <source>
        <dbReference type="ARBA" id="ARBA00022729"/>
    </source>
</evidence>
<evidence type="ECO:0000256" key="10">
    <source>
        <dbReference type="SAM" id="MobiDB-lite"/>
    </source>
</evidence>
<dbReference type="GO" id="GO:0009252">
    <property type="term" value="P:peptidoglycan biosynthetic process"/>
    <property type="evidence" value="ECO:0007669"/>
    <property type="project" value="UniProtKB-KW"/>
</dbReference>
<accession>A0A120KNA1</accession>
<feature type="region of interest" description="Disordered" evidence="10">
    <location>
        <begin position="33"/>
        <end position="221"/>
    </location>
</feature>
<keyword evidence="13" id="KW-1185">Reference proteome</keyword>
<dbReference type="KEGG" id="doa:AXF15_10590"/>
<evidence type="ECO:0000256" key="4">
    <source>
        <dbReference type="ARBA" id="ARBA00022960"/>
    </source>
</evidence>
<keyword evidence="4" id="KW-0133">Cell shape</keyword>
<dbReference type="InterPro" id="IPR001967">
    <property type="entry name" value="Peptidase_S11_N"/>
</dbReference>
<dbReference type="EMBL" id="CP014230">
    <property type="protein sequence ID" value="AMD93501.1"/>
    <property type="molecule type" value="Genomic_DNA"/>
</dbReference>
<dbReference type="GO" id="GO:0006508">
    <property type="term" value="P:proteolysis"/>
    <property type="evidence" value="ECO:0007669"/>
    <property type="project" value="InterPro"/>
</dbReference>
<dbReference type="AlphaFoldDB" id="A0A120KNA1"/>
<dbReference type="PANTHER" id="PTHR21581:SF6">
    <property type="entry name" value="TRAFFICKING PROTEIN PARTICLE COMPLEX SUBUNIT 12"/>
    <property type="match status" value="1"/>
</dbReference>
<comment type="similarity">
    <text evidence="1 9">Belongs to the peptidase S11 family.</text>
</comment>
<feature type="domain" description="Peptidase S11 D-alanyl-D-alanine carboxypeptidase A N-terminal" evidence="11">
    <location>
        <begin position="254"/>
        <end position="482"/>
    </location>
</feature>